<dbReference type="EMBL" id="BARS01050115">
    <property type="protein sequence ID" value="GAG45353.1"/>
    <property type="molecule type" value="Genomic_DNA"/>
</dbReference>
<gene>
    <name evidence="2" type="ORF">S01H1_74870</name>
</gene>
<dbReference type="InterPro" id="IPR013320">
    <property type="entry name" value="ConA-like_dom_sf"/>
</dbReference>
<protein>
    <recommendedName>
        <fullName evidence="3">LamG-like jellyroll fold domain-containing protein</fullName>
    </recommendedName>
</protein>
<dbReference type="SUPFAM" id="SSF49899">
    <property type="entry name" value="Concanavalin A-like lectins/glucanases"/>
    <property type="match status" value="2"/>
</dbReference>
<feature type="region of interest" description="Disordered" evidence="1">
    <location>
        <begin position="91"/>
        <end position="110"/>
    </location>
</feature>
<feature type="non-terminal residue" evidence="2">
    <location>
        <position position="239"/>
    </location>
</feature>
<feature type="non-terminal residue" evidence="2">
    <location>
        <position position="1"/>
    </location>
</feature>
<evidence type="ECO:0000256" key="1">
    <source>
        <dbReference type="SAM" id="MobiDB-lite"/>
    </source>
</evidence>
<proteinExistence type="predicted"/>
<feature type="compositionally biased region" description="Polar residues" evidence="1">
    <location>
        <begin position="91"/>
        <end position="102"/>
    </location>
</feature>
<accession>X0Y9C6</accession>
<dbReference type="AlphaFoldDB" id="X0Y9C6"/>
<sequence length="239" mass="26163">ENSSATAKLYLDGIERNSTPFIAGGDFSTSGYVGSDWRGSPSYTADGVIDELRVLNLSLDADSITKSYDYTATEGEFQNHLSLNHYNPQGNLTSSATDLGSESDNRQDLDLGWNEPIPYGEGFDGAETHGIVSYWSFEENAGNVTYDQAGDNDGTLEGFSFNEDSGWTVGRDGYALMFDGIDDYLLTPTMTFGPAYTFEAWVKRYETGARQEILGICDDPDSTCSDTDYKIAALFLESD</sequence>
<organism evidence="2">
    <name type="scientific">marine sediment metagenome</name>
    <dbReference type="NCBI Taxonomy" id="412755"/>
    <lineage>
        <taxon>unclassified sequences</taxon>
        <taxon>metagenomes</taxon>
        <taxon>ecological metagenomes</taxon>
    </lineage>
</organism>
<dbReference type="Gene3D" id="2.60.120.200">
    <property type="match status" value="2"/>
</dbReference>
<name>X0Y9C6_9ZZZZ</name>
<evidence type="ECO:0008006" key="3">
    <source>
        <dbReference type="Google" id="ProtNLM"/>
    </source>
</evidence>
<comment type="caution">
    <text evidence="2">The sequence shown here is derived from an EMBL/GenBank/DDBJ whole genome shotgun (WGS) entry which is preliminary data.</text>
</comment>
<evidence type="ECO:0000313" key="2">
    <source>
        <dbReference type="EMBL" id="GAG45353.1"/>
    </source>
</evidence>
<reference evidence="2" key="1">
    <citation type="journal article" date="2014" name="Front. Microbiol.">
        <title>High frequency of phylogenetically diverse reductive dehalogenase-homologous genes in deep subseafloor sedimentary metagenomes.</title>
        <authorList>
            <person name="Kawai M."/>
            <person name="Futagami T."/>
            <person name="Toyoda A."/>
            <person name="Takaki Y."/>
            <person name="Nishi S."/>
            <person name="Hori S."/>
            <person name="Arai W."/>
            <person name="Tsubouchi T."/>
            <person name="Morono Y."/>
            <person name="Uchiyama I."/>
            <person name="Ito T."/>
            <person name="Fujiyama A."/>
            <person name="Inagaki F."/>
            <person name="Takami H."/>
        </authorList>
    </citation>
    <scope>NUCLEOTIDE SEQUENCE</scope>
    <source>
        <strain evidence="2">Expedition CK06-06</strain>
    </source>
</reference>